<name>A0ABV2QB26_9BURK</name>
<keyword evidence="2" id="KW-0805">Transcription regulation</keyword>
<dbReference type="PANTHER" id="PTHR30419">
    <property type="entry name" value="HTH-TYPE TRANSCRIPTIONAL REGULATOR YBHD"/>
    <property type="match status" value="1"/>
</dbReference>
<dbReference type="SUPFAM" id="SSF46785">
    <property type="entry name" value="Winged helix' DNA-binding domain"/>
    <property type="match status" value="1"/>
</dbReference>
<sequence>MNVSLRQLRAFVLGIECTSFSAAAARMGMTQPGYSLLIRQLESELGLRLFQRTTRHVEPTQAGLDLLAYARRTLQAMDETCRVAEDARELRMGILRLAVVPSVACGLLPAILQRFHGLHTGIRLELREEQAMNFAEMVRSGRSEIGLGLVLQTDDALQFEPLLRDHLVALLPLDHPLTDRSSITWRSLVGHDYISVTTQSSVRVRADQAAAEAGQDLRPSYEVDSLTTAVALVRAGLGYAVIPSLAVESLNVGKVLVRPIEKPRAWRSIGLLSRQSFVLSPVAQAFAAMAREITTDWHGSNAATVSEP</sequence>
<dbReference type="PRINTS" id="PR00039">
    <property type="entry name" value="HTHLYSR"/>
</dbReference>
<protein>
    <submittedName>
        <fullName evidence="6">LysR family carnitine catabolism transcriptional activator</fullName>
    </submittedName>
</protein>
<evidence type="ECO:0000256" key="1">
    <source>
        <dbReference type="ARBA" id="ARBA00009437"/>
    </source>
</evidence>
<keyword evidence="3" id="KW-0238">DNA-binding</keyword>
<evidence type="ECO:0000313" key="7">
    <source>
        <dbReference type="Proteomes" id="UP001549320"/>
    </source>
</evidence>
<evidence type="ECO:0000256" key="3">
    <source>
        <dbReference type="ARBA" id="ARBA00023125"/>
    </source>
</evidence>
<dbReference type="InterPro" id="IPR036388">
    <property type="entry name" value="WH-like_DNA-bd_sf"/>
</dbReference>
<dbReference type="InterPro" id="IPR050950">
    <property type="entry name" value="HTH-type_LysR_regulators"/>
</dbReference>
<organism evidence="6 7">
    <name type="scientific">Ottowia thiooxydans</name>
    <dbReference type="NCBI Taxonomy" id="219182"/>
    <lineage>
        <taxon>Bacteria</taxon>
        <taxon>Pseudomonadati</taxon>
        <taxon>Pseudomonadota</taxon>
        <taxon>Betaproteobacteria</taxon>
        <taxon>Burkholderiales</taxon>
        <taxon>Comamonadaceae</taxon>
        <taxon>Ottowia</taxon>
    </lineage>
</organism>
<dbReference type="CDD" id="cd08440">
    <property type="entry name" value="PBP2_LTTR_like_4"/>
    <property type="match status" value="1"/>
</dbReference>
<dbReference type="EMBL" id="JBEPSH010000006">
    <property type="protein sequence ID" value="MET4578200.1"/>
    <property type="molecule type" value="Genomic_DNA"/>
</dbReference>
<dbReference type="PANTHER" id="PTHR30419:SF8">
    <property type="entry name" value="NITROGEN ASSIMILATION TRANSCRIPTIONAL ACTIVATOR-RELATED"/>
    <property type="match status" value="1"/>
</dbReference>
<feature type="domain" description="HTH lysR-type" evidence="5">
    <location>
        <begin position="1"/>
        <end position="60"/>
    </location>
</feature>
<comment type="similarity">
    <text evidence="1">Belongs to the LysR transcriptional regulatory family.</text>
</comment>
<dbReference type="Gene3D" id="3.40.190.10">
    <property type="entry name" value="Periplasmic binding protein-like II"/>
    <property type="match status" value="2"/>
</dbReference>
<dbReference type="InterPro" id="IPR000847">
    <property type="entry name" value="LysR_HTH_N"/>
</dbReference>
<evidence type="ECO:0000256" key="4">
    <source>
        <dbReference type="ARBA" id="ARBA00023163"/>
    </source>
</evidence>
<dbReference type="InterPro" id="IPR005119">
    <property type="entry name" value="LysR_subst-bd"/>
</dbReference>
<evidence type="ECO:0000313" key="6">
    <source>
        <dbReference type="EMBL" id="MET4578200.1"/>
    </source>
</evidence>
<dbReference type="Pfam" id="PF03466">
    <property type="entry name" value="LysR_substrate"/>
    <property type="match status" value="1"/>
</dbReference>
<dbReference type="SUPFAM" id="SSF53850">
    <property type="entry name" value="Periplasmic binding protein-like II"/>
    <property type="match status" value="1"/>
</dbReference>
<dbReference type="Pfam" id="PF00126">
    <property type="entry name" value="HTH_1"/>
    <property type="match status" value="1"/>
</dbReference>
<gene>
    <name evidence="6" type="ORF">ABIE13_003316</name>
</gene>
<dbReference type="Proteomes" id="UP001549320">
    <property type="component" value="Unassembled WGS sequence"/>
</dbReference>
<dbReference type="RefSeq" id="WP_354445234.1">
    <property type="nucleotide sequence ID" value="NZ_JBEPSH010000006.1"/>
</dbReference>
<dbReference type="PROSITE" id="PS50931">
    <property type="entry name" value="HTH_LYSR"/>
    <property type="match status" value="1"/>
</dbReference>
<comment type="caution">
    <text evidence="6">The sequence shown here is derived from an EMBL/GenBank/DDBJ whole genome shotgun (WGS) entry which is preliminary data.</text>
</comment>
<evidence type="ECO:0000259" key="5">
    <source>
        <dbReference type="PROSITE" id="PS50931"/>
    </source>
</evidence>
<dbReference type="Gene3D" id="1.10.10.10">
    <property type="entry name" value="Winged helix-like DNA-binding domain superfamily/Winged helix DNA-binding domain"/>
    <property type="match status" value="1"/>
</dbReference>
<proteinExistence type="inferred from homology"/>
<reference evidence="6 7" key="1">
    <citation type="submission" date="2024-06" db="EMBL/GenBank/DDBJ databases">
        <title>Sorghum-associated microbial communities from plants grown in Nebraska, USA.</title>
        <authorList>
            <person name="Schachtman D."/>
        </authorList>
    </citation>
    <scope>NUCLEOTIDE SEQUENCE [LARGE SCALE GENOMIC DNA]</scope>
    <source>
        <strain evidence="6 7">2709</strain>
    </source>
</reference>
<accession>A0ABV2QB26</accession>
<keyword evidence="7" id="KW-1185">Reference proteome</keyword>
<evidence type="ECO:0000256" key="2">
    <source>
        <dbReference type="ARBA" id="ARBA00023015"/>
    </source>
</evidence>
<keyword evidence="4" id="KW-0804">Transcription</keyword>
<dbReference type="InterPro" id="IPR036390">
    <property type="entry name" value="WH_DNA-bd_sf"/>
</dbReference>